<feature type="region of interest" description="Disordered" evidence="1">
    <location>
        <begin position="55"/>
        <end position="79"/>
    </location>
</feature>
<evidence type="ECO:0000313" key="2">
    <source>
        <dbReference type="EMBL" id="KAJ5167439.1"/>
    </source>
</evidence>
<reference evidence="2" key="2">
    <citation type="journal article" date="2023" name="IMA Fungus">
        <title>Comparative genomic study of the Penicillium genus elucidates a diverse pangenome and 15 lateral gene transfer events.</title>
        <authorList>
            <person name="Petersen C."/>
            <person name="Sorensen T."/>
            <person name="Nielsen M.R."/>
            <person name="Sondergaard T.E."/>
            <person name="Sorensen J.L."/>
            <person name="Fitzpatrick D.A."/>
            <person name="Frisvad J.C."/>
            <person name="Nielsen K.L."/>
        </authorList>
    </citation>
    <scope>NUCLEOTIDE SEQUENCE</scope>
    <source>
        <strain evidence="2">IBT 26290</strain>
    </source>
</reference>
<dbReference type="AlphaFoldDB" id="A0A9W9LN10"/>
<accession>A0A9W9LN10</accession>
<reference evidence="2" key="1">
    <citation type="submission" date="2022-11" db="EMBL/GenBank/DDBJ databases">
        <authorList>
            <person name="Petersen C."/>
        </authorList>
    </citation>
    <scope>NUCLEOTIDE SEQUENCE</scope>
    <source>
        <strain evidence="2">IBT 26290</strain>
    </source>
</reference>
<feature type="region of interest" description="Disordered" evidence="1">
    <location>
        <begin position="1"/>
        <end position="31"/>
    </location>
</feature>
<dbReference type="Proteomes" id="UP001149163">
    <property type="component" value="Unassembled WGS sequence"/>
</dbReference>
<sequence>MQVRQYTPAHLHASRRPTTETKEADHDSSLRVGLGDASFGAPWTDNADWTAAWQRGSTRDRSGAAAGATGETLTGGVARTVRHRPSPLRAVGSMGLPSLLARAIRGTYYLSWVYWVYWVYYCILGPETSPSHPPCQPSTQLSPAKLKGKDRLIIPDDQVPGCRTSSRPWIVTTIILTPQPRRPWDLGFEKSSRSPVAMACSRGGPGLLVRRATPLTSWPKRLRDAKKH</sequence>
<evidence type="ECO:0000313" key="3">
    <source>
        <dbReference type="Proteomes" id="UP001149163"/>
    </source>
</evidence>
<evidence type="ECO:0000256" key="1">
    <source>
        <dbReference type="SAM" id="MobiDB-lite"/>
    </source>
</evidence>
<comment type="caution">
    <text evidence="2">The sequence shown here is derived from an EMBL/GenBank/DDBJ whole genome shotgun (WGS) entry which is preliminary data.</text>
</comment>
<organism evidence="2 3">
    <name type="scientific">Penicillium canariense</name>
    <dbReference type="NCBI Taxonomy" id="189055"/>
    <lineage>
        <taxon>Eukaryota</taxon>
        <taxon>Fungi</taxon>
        <taxon>Dikarya</taxon>
        <taxon>Ascomycota</taxon>
        <taxon>Pezizomycotina</taxon>
        <taxon>Eurotiomycetes</taxon>
        <taxon>Eurotiomycetidae</taxon>
        <taxon>Eurotiales</taxon>
        <taxon>Aspergillaceae</taxon>
        <taxon>Penicillium</taxon>
    </lineage>
</organism>
<keyword evidence="3" id="KW-1185">Reference proteome</keyword>
<dbReference type="RefSeq" id="XP_056543900.1">
    <property type="nucleotide sequence ID" value="XM_056688345.1"/>
</dbReference>
<gene>
    <name evidence="2" type="ORF">N7482_006220</name>
</gene>
<dbReference type="EMBL" id="JAPQKN010000003">
    <property type="protein sequence ID" value="KAJ5167439.1"/>
    <property type="molecule type" value="Genomic_DNA"/>
</dbReference>
<dbReference type="GeneID" id="81427521"/>
<feature type="compositionally biased region" description="Basic and acidic residues" evidence="1">
    <location>
        <begin position="17"/>
        <end position="29"/>
    </location>
</feature>
<feature type="compositionally biased region" description="Low complexity" evidence="1">
    <location>
        <begin position="63"/>
        <end position="78"/>
    </location>
</feature>
<protein>
    <submittedName>
        <fullName evidence="2">Uncharacterized protein</fullName>
    </submittedName>
</protein>
<proteinExistence type="predicted"/>
<name>A0A9W9LN10_9EURO</name>